<gene>
    <name evidence="8" type="ORF">TEA_002151</name>
</gene>
<comment type="caution">
    <text evidence="8">The sequence shown here is derived from an EMBL/GenBank/DDBJ whole genome shotgun (WGS) entry which is preliminary data.</text>
</comment>
<name>A0A4S4DYI9_CAMSN</name>
<evidence type="ECO:0000259" key="6">
    <source>
        <dbReference type="PROSITE" id="PS51519"/>
    </source>
</evidence>
<dbReference type="InterPro" id="IPR000270">
    <property type="entry name" value="PB1_dom"/>
</dbReference>
<dbReference type="PROSITE" id="PS51519">
    <property type="entry name" value="RWP_RK"/>
    <property type="match status" value="1"/>
</dbReference>
<dbReference type="SUPFAM" id="SSF54277">
    <property type="entry name" value="CAD &amp; PB1 domains"/>
    <property type="match status" value="1"/>
</dbReference>
<dbReference type="EMBL" id="SDRB02009260">
    <property type="protein sequence ID" value="THG08518.1"/>
    <property type="molecule type" value="Genomic_DNA"/>
</dbReference>
<dbReference type="Proteomes" id="UP000306102">
    <property type="component" value="Unassembled WGS sequence"/>
</dbReference>
<feature type="domain" description="RWP-RK" evidence="6">
    <location>
        <begin position="454"/>
        <end position="542"/>
    </location>
</feature>
<dbReference type="SMART" id="SM00666">
    <property type="entry name" value="PB1"/>
    <property type="match status" value="1"/>
</dbReference>
<protein>
    <recommendedName>
        <fullName evidence="10">PB1 domain-containing protein</fullName>
    </recommendedName>
</protein>
<evidence type="ECO:0008006" key="10">
    <source>
        <dbReference type="Google" id="ProtNLM"/>
    </source>
</evidence>
<evidence type="ECO:0000256" key="3">
    <source>
        <dbReference type="ARBA" id="ARBA00023163"/>
    </source>
</evidence>
<evidence type="ECO:0000256" key="2">
    <source>
        <dbReference type="ARBA" id="ARBA00023125"/>
    </source>
</evidence>
<evidence type="ECO:0000313" key="9">
    <source>
        <dbReference type="Proteomes" id="UP000306102"/>
    </source>
</evidence>
<evidence type="ECO:0000259" key="7">
    <source>
        <dbReference type="PROSITE" id="PS51745"/>
    </source>
</evidence>
<accession>A0A4S4DYI9</accession>
<reference evidence="8 9" key="1">
    <citation type="journal article" date="2018" name="Proc. Natl. Acad. Sci. U.S.A.">
        <title>Draft genome sequence of Camellia sinensis var. sinensis provides insights into the evolution of the tea genome and tea quality.</title>
        <authorList>
            <person name="Wei C."/>
            <person name="Yang H."/>
            <person name="Wang S."/>
            <person name="Zhao J."/>
            <person name="Liu C."/>
            <person name="Gao L."/>
            <person name="Xia E."/>
            <person name="Lu Y."/>
            <person name="Tai Y."/>
            <person name="She G."/>
            <person name="Sun J."/>
            <person name="Cao H."/>
            <person name="Tong W."/>
            <person name="Gao Q."/>
            <person name="Li Y."/>
            <person name="Deng W."/>
            <person name="Jiang X."/>
            <person name="Wang W."/>
            <person name="Chen Q."/>
            <person name="Zhang S."/>
            <person name="Li H."/>
            <person name="Wu J."/>
            <person name="Wang P."/>
            <person name="Li P."/>
            <person name="Shi C."/>
            <person name="Zheng F."/>
            <person name="Jian J."/>
            <person name="Huang B."/>
            <person name="Shan D."/>
            <person name="Shi M."/>
            <person name="Fang C."/>
            <person name="Yue Y."/>
            <person name="Li F."/>
            <person name="Li D."/>
            <person name="Wei S."/>
            <person name="Han B."/>
            <person name="Jiang C."/>
            <person name="Yin Y."/>
            <person name="Xia T."/>
            <person name="Zhang Z."/>
            <person name="Bennetzen J.L."/>
            <person name="Zhao S."/>
            <person name="Wan X."/>
        </authorList>
    </citation>
    <scope>NUCLEOTIDE SEQUENCE [LARGE SCALE GENOMIC DNA]</scope>
    <source>
        <strain evidence="9">cv. Shuchazao</strain>
        <tissue evidence="8">Leaf</tissue>
    </source>
</reference>
<dbReference type="GO" id="GO:0003700">
    <property type="term" value="F:DNA-binding transcription factor activity"/>
    <property type="evidence" value="ECO:0007669"/>
    <property type="project" value="InterPro"/>
</dbReference>
<dbReference type="PANTHER" id="PTHR32002:SF35">
    <property type="entry name" value="PROTEIN NLP6"/>
    <property type="match status" value="1"/>
</dbReference>
<dbReference type="GO" id="GO:0003677">
    <property type="term" value="F:DNA binding"/>
    <property type="evidence" value="ECO:0007669"/>
    <property type="project" value="UniProtKB-KW"/>
</dbReference>
<dbReference type="InterPro" id="IPR053793">
    <property type="entry name" value="PB1-like"/>
</dbReference>
<evidence type="ECO:0000256" key="4">
    <source>
        <dbReference type="ARBA" id="ARBA00023242"/>
    </source>
</evidence>
<dbReference type="InterPro" id="IPR003035">
    <property type="entry name" value="RWP-RK_dom"/>
</dbReference>
<sequence>MYDDEEDQQNSDRSDNPDEIGSDPSMLVLSPQKVHTGWRAVQVPWQDQSLSLDFFGVPLPPTPHMAYRVERFFISFGLSIRFQFYSHLALILSQPINFLSLRHVSRLDLGRIDMPFDFGILRNLPCLTHSTFLPLFRPEPMSHIDVSHIIPRRRRPCGQEDIDEALWDFEEIVEALWDFDLERGDLSENVGTPNHLICLSRNEPTWPEYQCDFDSEIGYLTENVGTPNHLWPEYQCDFDSEIGYLSENVGTPNHLIWFPPTTETLEGRNEPTWPECQSANPALEQHRAILPCTVPDVVTRNNAVTVTTVQMETDKSMTTPCWSSASELEVVSASPLPPQCLSGSIAQDNLPLSCPVPTLVTTEECFPEAKRCINSSIELPCSNPALKLPTVNTAQGSAEEVNPSTELYLRPQCIEIPQPAGPALQPDAFPNVGKNMLVDSSEQESSVGFDATNIGGNVVSANKNCTTTCSQKKITIRELLPLIGWTREAAAEELGVSIPTFKRHCRVNGISRWPHHRNKKLCLSLRQKLADDSDQGAAGAFGHFVTGSHTGAVGSNHHNSPFSKPSKRQREKKTSPSCKTPSTADPAPAPMQATSTLPQIMPHLRAEQDATIEMSKTTEDILIQSVEGVTTRSCLSPQKRVGSDVPSTSSPKHRHCKQNARTATIKATYGDKTVRVPPPATSGIVKLKEELARRLELEHGSFYVEYEDEDHDWILIACDDVLQECLTFSRDNRVIRLAVRDEVVNSQNSGKALEC</sequence>
<evidence type="ECO:0000256" key="1">
    <source>
        <dbReference type="ARBA" id="ARBA00023015"/>
    </source>
</evidence>
<keyword evidence="4" id="KW-0539">Nucleus</keyword>
<feature type="domain" description="PB1" evidence="7">
    <location>
        <begin position="662"/>
        <end position="742"/>
    </location>
</feature>
<feature type="region of interest" description="Disordered" evidence="5">
    <location>
        <begin position="634"/>
        <end position="654"/>
    </location>
</feature>
<dbReference type="STRING" id="542762.A0A4S4DYI9"/>
<dbReference type="AlphaFoldDB" id="A0A4S4DYI9"/>
<evidence type="ECO:0000256" key="5">
    <source>
        <dbReference type="SAM" id="MobiDB-lite"/>
    </source>
</evidence>
<dbReference type="PANTHER" id="PTHR32002">
    <property type="entry name" value="PROTEIN NLP8"/>
    <property type="match status" value="1"/>
</dbReference>
<dbReference type="Pfam" id="PF00564">
    <property type="entry name" value="PB1"/>
    <property type="match status" value="1"/>
</dbReference>
<keyword evidence="2" id="KW-0238">DNA-binding</keyword>
<dbReference type="InterPro" id="IPR045012">
    <property type="entry name" value="NLP"/>
</dbReference>
<keyword evidence="9" id="KW-1185">Reference proteome</keyword>
<proteinExistence type="predicted"/>
<feature type="region of interest" description="Disordered" evidence="5">
    <location>
        <begin position="549"/>
        <end position="594"/>
    </location>
</feature>
<keyword evidence="3" id="KW-0804">Transcription</keyword>
<dbReference type="PROSITE" id="PS51745">
    <property type="entry name" value="PB1"/>
    <property type="match status" value="1"/>
</dbReference>
<keyword evidence="1" id="KW-0805">Transcription regulation</keyword>
<dbReference type="Gene3D" id="3.10.20.90">
    <property type="entry name" value="Phosphatidylinositol 3-kinase Catalytic Subunit, Chain A, domain 1"/>
    <property type="match status" value="1"/>
</dbReference>
<dbReference type="Pfam" id="PF02042">
    <property type="entry name" value="RWP-RK"/>
    <property type="match status" value="1"/>
</dbReference>
<feature type="region of interest" description="Disordered" evidence="5">
    <location>
        <begin position="1"/>
        <end position="25"/>
    </location>
</feature>
<organism evidence="8 9">
    <name type="scientific">Camellia sinensis var. sinensis</name>
    <name type="common">China tea</name>
    <dbReference type="NCBI Taxonomy" id="542762"/>
    <lineage>
        <taxon>Eukaryota</taxon>
        <taxon>Viridiplantae</taxon>
        <taxon>Streptophyta</taxon>
        <taxon>Embryophyta</taxon>
        <taxon>Tracheophyta</taxon>
        <taxon>Spermatophyta</taxon>
        <taxon>Magnoliopsida</taxon>
        <taxon>eudicotyledons</taxon>
        <taxon>Gunneridae</taxon>
        <taxon>Pentapetalae</taxon>
        <taxon>asterids</taxon>
        <taxon>Ericales</taxon>
        <taxon>Theaceae</taxon>
        <taxon>Camellia</taxon>
    </lineage>
</organism>
<evidence type="ECO:0000313" key="8">
    <source>
        <dbReference type="EMBL" id="THG08518.1"/>
    </source>
</evidence>